<reference evidence="2 3" key="1">
    <citation type="submission" date="2021-06" db="EMBL/GenBank/DDBJ databases">
        <title>Caerostris extrusa draft genome.</title>
        <authorList>
            <person name="Kono N."/>
            <person name="Arakawa K."/>
        </authorList>
    </citation>
    <scope>NUCLEOTIDE SEQUENCE [LARGE SCALE GENOMIC DNA]</scope>
</reference>
<keyword evidence="3" id="KW-1185">Reference proteome</keyword>
<keyword evidence="1" id="KW-1133">Transmembrane helix</keyword>
<dbReference type="PROSITE" id="PS51257">
    <property type="entry name" value="PROKAR_LIPOPROTEIN"/>
    <property type="match status" value="1"/>
</dbReference>
<dbReference type="Proteomes" id="UP001054945">
    <property type="component" value="Unassembled WGS sequence"/>
</dbReference>
<protein>
    <submittedName>
        <fullName evidence="2">Uncharacterized protein</fullName>
    </submittedName>
</protein>
<dbReference type="AlphaFoldDB" id="A0AAV4TKS6"/>
<evidence type="ECO:0000313" key="3">
    <source>
        <dbReference type="Proteomes" id="UP001054945"/>
    </source>
</evidence>
<keyword evidence="1" id="KW-0812">Transmembrane</keyword>
<evidence type="ECO:0000256" key="1">
    <source>
        <dbReference type="SAM" id="Phobius"/>
    </source>
</evidence>
<sequence length="94" mass="10931">MNGGPRVFIEWVLYGTSSVGCLLSMLWIAGGIPIEEHKLKRTLEKEMNLSILVEDNYEKPTFQKLNLQKSDFFVFTGWNIISYRRSSIFALFEH</sequence>
<comment type="caution">
    <text evidence="2">The sequence shown here is derived from an EMBL/GenBank/DDBJ whole genome shotgun (WGS) entry which is preliminary data.</text>
</comment>
<proteinExistence type="predicted"/>
<accession>A0AAV4TKS6</accession>
<name>A0AAV4TKS6_CAEEX</name>
<evidence type="ECO:0000313" key="2">
    <source>
        <dbReference type="EMBL" id="GIY45387.1"/>
    </source>
</evidence>
<feature type="transmembrane region" description="Helical" evidence="1">
    <location>
        <begin position="12"/>
        <end position="34"/>
    </location>
</feature>
<keyword evidence="1" id="KW-0472">Membrane</keyword>
<gene>
    <name evidence="2" type="ORF">CEXT_139351</name>
</gene>
<organism evidence="2 3">
    <name type="scientific">Caerostris extrusa</name>
    <name type="common">Bark spider</name>
    <name type="synonym">Caerostris bankana</name>
    <dbReference type="NCBI Taxonomy" id="172846"/>
    <lineage>
        <taxon>Eukaryota</taxon>
        <taxon>Metazoa</taxon>
        <taxon>Ecdysozoa</taxon>
        <taxon>Arthropoda</taxon>
        <taxon>Chelicerata</taxon>
        <taxon>Arachnida</taxon>
        <taxon>Araneae</taxon>
        <taxon>Araneomorphae</taxon>
        <taxon>Entelegynae</taxon>
        <taxon>Araneoidea</taxon>
        <taxon>Araneidae</taxon>
        <taxon>Caerostris</taxon>
    </lineage>
</organism>
<dbReference type="EMBL" id="BPLR01011265">
    <property type="protein sequence ID" value="GIY45387.1"/>
    <property type="molecule type" value="Genomic_DNA"/>
</dbReference>